<feature type="transmembrane region" description="Helical" evidence="1">
    <location>
        <begin position="425"/>
        <end position="445"/>
    </location>
</feature>
<dbReference type="HOGENOM" id="CLU_034820_0_0_2"/>
<dbReference type="Proteomes" id="UP000010843">
    <property type="component" value="Chromosome"/>
</dbReference>
<feature type="transmembrane region" description="Helical" evidence="1">
    <location>
        <begin position="65"/>
        <end position="87"/>
    </location>
</feature>
<keyword evidence="1" id="KW-0472">Membrane</keyword>
<proteinExistence type="predicted"/>
<feature type="transmembrane region" description="Helical" evidence="1">
    <location>
        <begin position="111"/>
        <end position="140"/>
    </location>
</feature>
<evidence type="ECO:0000313" key="2">
    <source>
        <dbReference type="EMBL" id="AGB31262.1"/>
    </source>
</evidence>
<keyword evidence="1" id="KW-0812">Transmembrane</keyword>
<feature type="transmembrane region" description="Helical" evidence="1">
    <location>
        <begin position="319"/>
        <end position="340"/>
    </location>
</feature>
<protein>
    <recommendedName>
        <fullName evidence="6">ABC-2 type transport system permease protein</fullName>
    </recommendedName>
</protein>
<feature type="transmembrane region" description="Helical" evidence="1">
    <location>
        <begin position="352"/>
        <end position="373"/>
    </location>
</feature>
<evidence type="ECO:0008006" key="6">
    <source>
        <dbReference type="Google" id="ProtNLM"/>
    </source>
</evidence>
<sequence length="548" mass="58007">MTRPITARIRQPLRIARVERRRTRRRLGRSPAWRTVLAVTFVLVSTLLGAGAYEVGRSLRRGTAALPLETIYIATVSGFLTLVWVFARRTSTVMERIEPELLLTSVPPRTVALGVVATIVGGIAVPLSLPAVCFAVGLAFGHQSLSGPFTVLLAVSGGVALAALIGVTLSLGRELAALRSPRLRRYRTLLYATGFAALVIAWFLLASDAVGWDRLASWLPVVPITWIADLGLLGLTRAEPIGPRPVGAICLFGVSLPLCTVAAIRLADRVWHTDPVGSGTIHRSRSLLGPGRARWLFGGRVSRPVLTVARKRWLQERRVPRGLLTAGYMLLVLPIVYLPLLAAGEILAATPMLLAFVLAVGTGLAFGIELLSVEYPALPLTLTAASSRQFVRGTVLAGTAVGAPVTVAITAVAGVGSPLGPLEAILTALASVPLCLCGVTVAAAIGMDASYRDFRPVPIPFVDTTVYSETGRRSFLKLAVVMTLVGLVCLPALTGYLSPVNEPLATGLGVSIPTVRLLSLVGTVALAIAVSAVSYRRAVRAFEEYTIP</sequence>
<accession>L0JL11</accession>
<feature type="transmembrane region" description="Helical" evidence="1">
    <location>
        <begin position="31"/>
        <end position="53"/>
    </location>
</feature>
<reference evidence="4" key="1">
    <citation type="submission" date="2012-02" db="EMBL/GenBank/DDBJ databases">
        <title>Complete sequence of chromosome of Natrinema pellirubrum DSM 15624.</title>
        <authorList>
            <person name="Lucas S."/>
            <person name="Han J."/>
            <person name="Lapidus A."/>
            <person name="Cheng J.-F."/>
            <person name="Goodwin L."/>
            <person name="Pitluck S."/>
            <person name="Peters L."/>
            <person name="Teshima H."/>
            <person name="Detter J.C."/>
            <person name="Han C."/>
            <person name="Tapia R."/>
            <person name="Land M."/>
            <person name="Hauser L."/>
            <person name="Kyrpides N."/>
            <person name="Ivanova N."/>
            <person name="Pagani I."/>
            <person name="Sproer C."/>
            <person name="Anderson I."/>
            <person name="Woyke T."/>
        </authorList>
    </citation>
    <scope>NUCLEOTIDE SEQUENCE [LARGE SCALE GENOMIC DNA]</scope>
    <source>
        <strain evidence="4">DSM 15624 / JCM 10476 / NCIMB 786</strain>
    </source>
</reference>
<gene>
    <name evidence="2" type="ordered locus">Natpe_1357</name>
    <name evidence="3" type="ORF">C488_01149</name>
</gene>
<dbReference type="OrthoDB" id="293659at2157"/>
<keyword evidence="1" id="KW-1133">Transmembrane helix</keyword>
<dbReference type="STRING" id="797303.Natpe_1357"/>
<dbReference type="KEGG" id="npe:Natpe_1357"/>
<dbReference type="PATRIC" id="fig|797303.5.peg.240"/>
<evidence type="ECO:0000256" key="1">
    <source>
        <dbReference type="SAM" id="Phobius"/>
    </source>
</evidence>
<feature type="transmembrane region" description="Helical" evidence="1">
    <location>
        <begin position="517"/>
        <end position="535"/>
    </location>
</feature>
<feature type="transmembrane region" description="Helical" evidence="1">
    <location>
        <begin position="188"/>
        <end position="205"/>
    </location>
</feature>
<dbReference type="EMBL" id="AOIE01000004">
    <property type="protein sequence ID" value="ELY81801.1"/>
    <property type="molecule type" value="Genomic_DNA"/>
</dbReference>
<dbReference type="Proteomes" id="UP000011593">
    <property type="component" value="Unassembled WGS sequence"/>
</dbReference>
<evidence type="ECO:0000313" key="4">
    <source>
        <dbReference type="Proteomes" id="UP000010843"/>
    </source>
</evidence>
<dbReference type="EMBL" id="CP003372">
    <property type="protein sequence ID" value="AGB31262.1"/>
    <property type="molecule type" value="Genomic_DNA"/>
</dbReference>
<dbReference type="eggNOG" id="arCOG06311">
    <property type="taxonomic scope" value="Archaea"/>
</dbReference>
<feature type="transmembrane region" description="Helical" evidence="1">
    <location>
        <begin position="394"/>
        <end position="413"/>
    </location>
</feature>
<reference evidence="2" key="2">
    <citation type="submission" date="2012-02" db="EMBL/GenBank/DDBJ databases">
        <title>Complete sequence of chromosome of Natrinema pellirubrum DSM 15624.</title>
        <authorList>
            <consortium name="US DOE Joint Genome Institute"/>
            <person name="Lucas S."/>
            <person name="Han J."/>
            <person name="Lapidus A."/>
            <person name="Cheng J.-F."/>
            <person name="Goodwin L."/>
            <person name="Pitluck S."/>
            <person name="Peters L."/>
            <person name="Teshima H."/>
            <person name="Detter J.C."/>
            <person name="Han C."/>
            <person name="Tapia R."/>
            <person name="Land M."/>
            <person name="Hauser L."/>
            <person name="Kyrpides N."/>
            <person name="Ivanova N."/>
            <person name="Pagani I."/>
            <person name="Sproer C."/>
            <person name="Anderson I."/>
            <person name="Woyke T."/>
        </authorList>
    </citation>
    <scope>NUCLEOTIDE SEQUENCE</scope>
    <source>
        <strain evidence="2">DSM 15624</strain>
    </source>
</reference>
<dbReference type="AlphaFoldDB" id="L0JL11"/>
<evidence type="ECO:0000313" key="3">
    <source>
        <dbReference type="EMBL" id="ELY81801.1"/>
    </source>
</evidence>
<name>L0JL11_NATP1</name>
<feature type="transmembrane region" description="Helical" evidence="1">
    <location>
        <begin position="146"/>
        <end position="167"/>
    </location>
</feature>
<organism evidence="2 4">
    <name type="scientific">Natrinema pellirubrum (strain DSM 15624 / CIP 106293 / JCM 10476 / NCIMB 786 / 157)</name>
    <dbReference type="NCBI Taxonomy" id="797303"/>
    <lineage>
        <taxon>Archaea</taxon>
        <taxon>Methanobacteriati</taxon>
        <taxon>Methanobacteriota</taxon>
        <taxon>Stenosarchaea group</taxon>
        <taxon>Halobacteria</taxon>
        <taxon>Halobacteriales</taxon>
        <taxon>Natrialbaceae</taxon>
        <taxon>Natrinema</taxon>
    </lineage>
</organism>
<evidence type="ECO:0000313" key="5">
    <source>
        <dbReference type="Proteomes" id="UP000011593"/>
    </source>
</evidence>
<reference evidence="3 5" key="3">
    <citation type="journal article" date="2014" name="PLoS Genet.">
        <title>Phylogenetically driven sequencing of extremely halophilic archaea reveals strategies for static and dynamic osmo-response.</title>
        <authorList>
            <person name="Becker E.A."/>
            <person name="Seitzer P.M."/>
            <person name="Tritt A."/>
            <person name="Larsen D."/>
            <person name="Krusor M."/>
            <person name="Yao A.I."/>
            <person name="Wu D."/>
            <person name="Madern D."/>
            <person name="Eisen J.A."/>
            <person name="Darling A.E."/>
            <person name="Facciotti M.T."/>
        </authorList>
    </citation>
    <scope>NUCLEOTIDE SEQUENCE [LARGE SCALE GENOMIC DNA]</scope>
    <source>
        <strain evidence="3 5">DSM 15624</strain>
    </source>
</reference>
<feature type="transmembrane region" description="Helical" evidence="1">
    <location>
        <begin position="475"/>
        <end position="497"/>
    </location>
</feature>
<keyword evidence="5" id="KW-1185">Reference proteome</keyword>